<proteinExistence type="predicted"/>
<organism evidence="1 2">
    <name type="scientific">Beggiatoa leptomitoformis</name>
    <dbReference type="NCBI Taxonomy" id="288004"/>
    <lineage>
        <taxon>Bacteria</taxon>
        <taxon>Pseudomonadati</taxon>
        <taxon>Pseudomonadota</taxon>
        <taxon>Gammaproteobacteria</taxon>
        <taxon>Thiotrichales</taxon>
        <taxon>Thiotrichaceae</taxon>
        <taxon>Beggiatoa</taxon>
    </lineage>
</organism>
<name>A0A2N9YHA7_9GAMM</name>
<reference evidence="2" key="1">
    <citation type="submission" date="2016-12" db="EMBL/GenBank/DDBJ databases">
        <title>Complete Genome Sequence of Beggiatoa leptomitiformis D-401.</title>
        <authorList>
            <person name="Fomenkov A."/>
            <person name="Vincze T."/>
            <person name="Grabovich M."/>
            <person name="Anton B.P."/>
            <person name="Dubinina G."/>
            <person name="Orlova M."/>
            <person name="Belousova E."/>
            <person name="Roberts R.J."/>
        </authorList>
    </citation>
    <scope>NUCLEOTIDE SEQUENCE [LARGE SCALE GENOMIC DNA]</scope>
    <source>
        <strain evidence="2">D-401</strain>
    </source>
</reference>
<evidence type="ECO:0000313" key="1">
    <source>
        <dbReference type="EMBL" id="AUI69864.1"/>
    </source>
</evidence>
<accession>A0A2N9YHA7</accession>
<dbReference type="RefSeq" id="WP_062152189.1">
    <property type="nucleotide sequence ID" value="NZ_CP012373.2"/>
</dbReference>
<dbReference type="KEGG" id="blep:AL038_09330"/>
<sequence>MIQNWDSVIAACNAQQVLNFYAPSTTTKGAGTFFNYWGTTWTYGAGVTPSTGAGQTFNKDSVGAIRFTAPPSGEKLYLGKWFMSSSVASSFFLYDFLWGNSGLVGNSLTLQAINSVALPTRASNGEGVQLWVNFYQGTDNAAPSITIKYTNSEGVANRTATATIPATNPVVGQAFPVLLQAGDKGVQSIQSFQMATVTPSAGDIGLMLVKQVSEMSLQQANVAESRDPIALLLPQIDENAAISIMQMCTTTVSGIQQGTFRLLAG</sequence>
<protein>
    <submittedName>
        <fullName evidence="1">Uncharacterized protein</fullName>
    </submittedName>
</protein>
<dbReference type="STRING" id="288004.AL038_09330"/>
<evidence type="ECO:0000313" key="2">
    <source>
        <dbReference type="Proteomes" id="UP000234271"/>
    </source>
</evidence>
<keyword evidence="2" id="KW-1185">Reference proteome</keyword>
<dbReference type="EMBL" id="CP018889">
    <property type="protein sequence ID" value="AUI69864.1"/>
    <property type="molecule type" value="Genomic_DNA"/>
</dbReference>
<dbReference type="AlphaFoldDB" id="A0A2N9YHA7"/>
<dbReference type="OrthoDB" id="571925at2"/>
<dbReference type="Proteomes" id="UP000234271">
    <property type="component" value="Chromosome"/>
</dbReference>
<gene>
    <name evidence="1" type="ORF">BLE401_14970</name>
</gene>